<name>A0A8H7Q737_9FUNG</name>
<evidence type="ECO:0000313" key="4">
    <source>
        <dbReference type="EMBL" id="KAG2187694.1"/>
    </source>
</evidence>
<protein>
    <submittedName>
        <fullName evidence="4">Uncharacterized protein</fullName>
    </submittedName>
</protein>
<reference evidence="4" key="1">
    <citation type="submission" date="2020-12" db="EMBL/GenBank/DDBJ databases">
        <title>Metabolic potential, ecology and presence of endohyphal bacteria is reflected in genomic diversity of Mucoromycotina.</title>
        <authorList>
            <person name="Muszewska A."/>
            <person name="Okrasinska A."/>
            <person name="Steczkiewicz K."/>
            <person name="Drgas O."/>
            <person name="Orlowska M."/>
            <person name="Perlinska-Lenart U."/>
            <person name="Aleksandrzak-Piekarczyk T."/>
            <person name="Szatraj K."/>
            <person name="Zielenkiewicz U."/>
            <person name="Pilsyk S."/>
            <person name="Malc E."/>
            <person name="Mieczkowski P."/>
            <person name="Kruszewska J.S."/>
            <person name="Biernat P."/>
            <person name="Pawlowska J."/>
        </authorList>
    </citation>
    <scope>NUCLEOTIDE SEQUENCE</scope>
    <source>
        <strain evidence="4">WA0000051536</strain>
    </source>
</reference>
<evidence type="ECO:0000256" key="1">
    <source>
        <dbReference type="ARBA" id="ARBA00008553"/>
    </source>
</evidence>
<organism evidence="4 5">
    <name type="scientific">Umbelopsis vinacea</name>
    <dbReference type="NCBI Taxonomy" id="44442"/>
    <lineage>
        <taxon>Eukaryota</taxon>
        <taxon>Fungi</taxon>
        <taxon>Fungi incertae sedis</taxon>
        <taxon>Mucoromycota</taxon>
        <taxon>Mucoromycotina</taxon>
        <taxon>Umbelopsidomycetes</taxon>
        <taxon>Umbelopsidales</taxon>
        <taxon>Umbelopsidaceae</taxon>
        <taxon>Umbelopsis</taxon>
    </lineage>
</organism>
<gene>
    <name evidence="4" type="ORF">INT44_005384</name>
</gene>
<sequence>MNAEDQAVAKNPMRELRLEKLVLNICVAHWSKPVHSKTRYTARAFGIRRNEKISVHVTVHGAKDEKLLERGLKEHIDHGIKYDPSIRIYGMNFFCVMGRPGYRDARRRRCKSTVGTQHKAKTQQTVEWYKSRFDGLVLNK</sequence>
<dbReference type="GO" id="GO:0005840">
    <property type="term" value="C:ribosome"/>
    <property type="evidence" value="ECO:0007669"/>
    <property type="project" value="UniProtKB-KW"/>
</dbReference>
<dbReference type="Proteomes" id="UP000612746">
    <property type="component" value="Unassembled WGS sequence"/>
</dbReference>
<evidence type="ECO:0000256" key="2">
    <source>
        <dbReference type="ARBA" id="ARBA00022980"/>
    </source>
</evidence>
<dbReference type="PANTHER" id="PTHR11994">
    <property type="entry name" value="60S RIBOSOMAL PROTEIN L11-RELATED"/>
    <property type="match status" value="1"/>
</dbReference>
<keyword evidence="5" id="KW-1185">Reference proteome</keyword>
<dbReference type="SUPFAM" id="SSF55282">
    <property type="entry name" value="RL5-like"/>
    <property type="match status" value="1"/>
</dbReference>
<dbReference type="AlphaFoldDB" id="A0A8H7Q737"/>
<keyword evidence="2" id="KW-0689">Ribosomal protein</keyword>
<dbReference type="InterPro" id="IPR002132">
    <property type="entry name" value="Ribosomal_uL5"/>
</dbReference>
<evidence type="ECO:0000256" key="3">
    <source>
        <dbReference type="ARBA" id="ARBA00023274"/>
    </source>
</evidence>
<comment type="similarity">
    <text evidence="1">Belongs to the universal ribosomal protein uL5 family.</text>
</comment>
<comment type="caution">
    <text evidence="4">The sequence shown here is derived from an EMBL/GenBank/DDBJ whole genome shotgun (WGS) entry which is preliminary data.</text>
</comment>
<evidence type="ECO:0000313" key="5">
    <source>
        <dbReference type="Proteomes" id="UP000612746"/>
    </source>
</evidence>
<dbReference type="InterPro" id="IPR022803">
    <property type="entry name" value="Ribosomal_uL5_dom_sf"/>
</dbReference>
<keyword evidence="3" id="KW-0687">Ribonucleoprotein</keyword>
<accession>A0A8H7Q737</accession>
<dbReference type="GO" id="GO:0006412">
    <property type="term" value="P:translation"/>
    <property type="evidence" value="ECO:0007669"/>
    <property type="project" value="InterPro"/>
</dbReference>
<dbReference type="GO" id="GO:1990904">
    <property type="term" value="C:ribonucleoprotein complex"/>
    <property type="evidence" value="ECO:0007669"/>
    <property type="project" value="UniProtKB-KW"/>
</dbReference>
<proteinExistence type="inferred from homology"/>
<dbReference type="OrthoDB" id="1734943at2759"/>
<dbReference type="GO" id="GO:0003735">
    <property type="term" value="F:structural constituent of ribosome"/>
    <property type="evidence" value="ECO:0007669"/>
    <property type="project" value="InterPro"/>
</dbReference>
<dbReference type="EMBL" id="JAEPRA010000003">
    <property type="protein sequence ID" value="KAG2187694.1"/>
    <property type="molecule type" value="Genomic_DNA"/>
</dbReference>
<dbReference type="Gene3D" id="3.30.1440.10">
    <property type="match status" value="2"/>
</dbReference>